<dbReference type="AlphaFoldDB" id="A0A2P5BVW7"/>
<sequence length="118" mass="14026">MYFRYISKRIHDLEMRFSCNTLCNVSLVSYHRHDEALDGRNCLAAQGFTITRMHNNILHTELSQADSWFSAFKFARFHCYLLSFTFTFTYSVKRRQLCNREGKLKVRGNFCRLIKPNA</sequence>
<keyword evidence="2" id="KW-1185">Reference proteome</keyword>
<dbReference type="Proteomes" id="UP000237105">
    <property type="component" value="Unassembled WGS sequence"/>
</dbReference>
<protein>
    <submittedName>
        <fullName evidence="1">Uncharacterized protein</fullName>
    </submittedName>
</protein>
<feature type="non-terminal residue" evidence="1">
    <location>
        <position position="118"/>
    </location>
</feature>
<dbReference type="EMBL" id="JXTB01000213">
    <property type="protein sequence ID" value="PON52926.1"/>
    <property type="molecule type" value="Genomic_DNA"/>
</dbReference>
<accession>A0A2P5BVW7</accession>
<evidence type="ECO:0000313" key="1">
    <source>
        <dbReference type="EMBL" id="PON52926.1"/>
    </source>
</evidence>
<comment type="caution">
    <text evidence="1">The sequence shown here is derived from an EMBL/GenBank/DDBJ whole genome shotgun (WGS) entry which is preliminary data.</text>
</comment>
<proteinExistence type="predicted"/>
<gene>
    <name evidence="1" type="ORF">PanWU01x14_206090</name>
</gene>
<evidence type="ECO:0000313" key="2">
    <source>
        <dbReference type="Proteomes" id="UP000237105"/>
    </source>
</evidence>
<dbReference type="OrthoDB" id="10403737at2759"/>
<name>A0A2P5BVW7_PARAD</name>
<reference evidence="2" key="1">
    <citation type="submission" date="2016-06" db="EMBL/GenBank/DDBJ databases">
        <title>Parallel loss of symbiosis genes in relatives of nitrogen-fixing non-legume Parasponia.</title>
        <authorList>
            <person name="Van Velzen R."/>
            <person name="Holmer R."/>
            <person name="Bu F."/>
            <person name="Rutten L."/>
            <person name="Van Zeijl A."/>
            <person name="Liu W."/>
            <person name="Santuari L."/>
            <person name="Cao Q."/>
            <person name="Sharma T."/>
            <person name="Shen D."/>
            <person name="Roswanjaya Y."/>
            <person name="Wardhani T."/>
            <person name="Kalhor M.S."/>
            <person name="Jansen J."/>
            <person name="Van den Hoogen J."/>
            <person name="Gungor B."/>
            <person name="Hartog M."/>
            <person name="Hontelez J."/>
            <person name="Verver J."/>
            <person name="Yang W.-C."/>
            <person name="Schijlen E."/>
            <person name="Repin R."/>
            <person name="Schilthuizen M."/>
            <person name="Schranz E."/>
            <person name="Heidstra R."/>
            <person name="Miyata K."/>
            <person name="Fedorova E."/>
            <person name="Kohlen W."/>
            <person name="Bisseling T."/>
            <person name="Smit S."/>
            <person name="Geurts R."/>
        </authorList>
    </citation>
    <scope>NUCLEOTIDE SEQUENCE [LARGE SCALE GENOMIC DNA]</scope>
    <source>
        <strain evidence="2">cv. WU1-14</strain>
    </source>
</reference>
<organism evidence="1 2">
    <name type="scientific">Parasponia andersonii</name>
    <name type="common">Sponia andersonii</name>
    <dbReference type="NCBI Taxonomy" id="3476"/>
    <lineage>
        <taxon>Eukaryota</taxon>
        <taxon>Viridiplantae</taxon>
        <taxon>Streptophyta</taxon>
        <taxon>Embryophyta</taxon>
        <taxon>Tracheophyta</taxon>
        <taxon>Spermatophyta</taxon>
        <taxon>Magnoliopsida</taxon>
        <taxon>eudicotyledons</taxon>
        <taxon>Gunneridae</taxon>
        <taxon>Pentapetalae</taxon>
        <taxon>rosids</taxon>
        <taxon>fabids</taxon>
        <taxon>Rosales</taxon>
        <taxon>Cannabaceae</taxon>
        <taxon>Parasponia</taxon>
    </lineage>
</organism>